<name>A0A840I187_9PROT</name>
<dbReference type="PROSITE" id="PS50005">
    <property type="entry name" value="TPR"/>
    <property type="match status" value="3"/>
</dbReference>
<dbReference type="EMBL" id="JACHOB010000001">
    <property type="protein sequence ID" value="MBB4658043.1"/>
    <property type="molecule type" value="Genomic_DNA"/>
</dbReference>
<evidence type="ECO:0000256" key="1">
    <source>
        <dbReference type="PROSITE-ProRule" id="PRU00339"/>
    </source>
</evidence>
<dbReference type="PANTHER" id="PTHR12558:SF13">
    <property type="entry name" value="CELL DIVISION CYCLE PROTEIN 27 HOMOLOG"/>
    <property type="match status" value="1"/>
</dbReference>
<dbReference type="InterPro" id="IPR019734">
    <property type="entry name" value="TPR_rpt"/>
</dbReference>
<dbReference type="SMART" id="SM00028">
    <property type="entry name" value="TPR"/>
    <property type="match status" value="9"/>
</dbReference>
<feature type="repeat" description="TPR" evidence="1">
    <location>
        <begin position="132"/>
        <end position="165"/>
    </location>
</feature>
<feature type="repeat" description="TPR" evidence="1">
    <location>
        <begin position="30"/>
        <end position="63"/>
    </location>
</feature>
<reference evidence="2 3" key="1">
    <citation type="submission" date="2020-08" db="EMBL/GenBank/DDBJ databases">
        <title>Genomic Encyclopedia of Type Strains, Phase IV (KMG-IV): sequencing the most valuable type-strain genomes for metagenomic binning, comparative biology and taxonomic classification.</title>
        <authorList>
            <person name="Goeker M."/>
        </authorList>
    </citation>
    <scope>NUCLEOTIDE SEQUENCE [LARGE SCALE GENOMIC DNA]</scope>
    <source>
        <strain evidence="2 3">DSM 102850</strain>
    </source>
</reference>
<keyword evidence="3" id="KW-1185">Reference proteome</keyword>
<organism evidence="2 3">
    <name type="scientific">Parvularcula dongshanensis</name>
    <dbReference type="NCBI Taxonomy" id="1173995"/>
    <lineage>
        <taxon>Bacteria</taxon>
        <taxon>Pseudomonadati</taxon>
        <taxon>Pseudomonadota</taxon>
        <taxon>Alphaproteobacteria</taxon>
        <taxon>Parvularculales</taxon>
        <taxon>Parvularculaceae</taxon>
        <taxon>Parvularcula</taxon>
    </lineage>
</organism>
<dbReference type="SUPFAM" id="SSF48452">
    <property type="entry name" value="TPR-like"/>
    <property type="match status" value="4"/>
</dbReference>
<dbReference type="PANTHER" id="PTHR12558">
    <property type="entry name" value="CELL DIVISION CYCLE 16,23,27"/>
    <property type="match status" value="1"/>
</dbReference>
<dbReference type="Gene3D" id="1.25.40.10">
    <property type="entry name" value="Tetratricopeptide repeat domain"/>
    <property type="match status" value="5"/>
</dbReference>
<dbReference type="Pfam" id="PF13432">
    <property type="entry name" value="TPR_16"/>
    <property type="match status" value="2"/>
</dbReference>
<evidence type="ECO:0000313" key="2">
    <source>
        <dbReference type="EMBL" id="MBB4658043.1"/>
    </source>
</evidence>
<gene>
    <name evidence="2" type="ORF">GGQ59_000543</name>
</gene>
<dbReference type="PROSITE" id="PS51257">
    <property type="entry name" value="PROKAR_LIPOPROTEIN"/>
    <property type="match status" value="1"/>
</dbReference>
<evidence type="ECO:0000313" key="3">
    <source>
        <dbReference type="Proteomes" id="UP000563524"/>
    </source>
</evidence>
<feature type="repeat" description="TPR" evidence="1">
    <location>
        <begin position="375"/>
        <end position="408"/>
    </location>
</feature>
<dbReference type="InterPro" id="IPR011990">
    <property type="entry name" value="TPR-like_helical_dom_sf"/>
</dbReference>
<dbReference type="AlphaFoldDB" id="A0A840I187"/>
<proteinExistence type="predicted"/>
<sequence>MNRTTLGRSLLSGVAALVLLTACESKEEQAIKFAQSGQEYLADGDLDRAELQFNNALYKDPINLDALRGAAEVAKQKDEPTRQSRFLARLLNEVPDDVTANLAYARLSILGGAQDQALEHAERVLEQDPSNSEALTIKGAALVVSNRLDEATEVLNQALEQDPDNAEIFNLLAAGEIRSDNYEEALATVNEGIAQAENPETLLIVKLVLAEQVLGEDEVIQTFEDLIEAAPENGLYRQRYADYVLLKQRDYAKARQLYADALPHLTEKTQAYTRIVSIDRQTQGDAAAEQTLLGFVEQNPEDLDLRFSVPVFYCQTGQRAKCDAAYKSLAEDEALTDEDRLRARTGMADTAIAQGELDRAEQITDQILAEDDANVAALTNKAQIMMARGESEAAIPLLRTALNGDPDNAEALVFLALAYEQTDQIQFADSQFARAVDEVGYTKPIVEQYRAFLLRRGENGRAQDVLERYLAANPSDLDAVIAKAQGDVQAQDFRTALETADRILARDPQNERAKRLKLAALVGAEQWQDALPLSEELVTANPADRRLLSARARVLSNTGSEDEAMELLDARTRGEDTETADFVLFGEALLRNEDYDRAREVAERGLAQDAASEDLYIIAYLATKRGGDEAGSADILYEAAEKASQSRRARTLLSNDLIVQGRMDEAVAVLRTLEADNMLEPLTANNLASLLLERPGNEAEALRIAERFRGTDNPYFADTLAWAYYKNDRIPDASRLSRQAADGAPNSADILYHRGVIAAAEGDRPSAESALLAAKRAHAQGAQVSMADIDAALEEL</sequence>
<comment type="caution">
    <text evidence="2">The sequence shown here is derived from an EMBL/GenBank/DDBJ whole genome shotgun (WGS) entry which is preliminary data.</text>
</comment>
<dbReference type="Pfam" id="PF14559">
    <property type="entry name" value="TPR_19"/>
    <property type="match status" value="1"/>
</dbReference>
<dbReference type="RefSeq" id="WP_183815586.1">
    <property type="nucleotide sequence ID" value="NZ_JACHOB010000001.1"/>
</dbReference>
<keyword evidence="1" id="KW-0802">TPR repeat</keyword>
<accession>A0A840I187</accession>
<protein>
    <submittedName>
        <fullName evidence="2">Tetratricopeptide (TPR) repeat protein</fullName>
    </submittedName>
</protein>
<dbReference type="Proteomes" id="UP000563524">
    <property type="component" value="Unassembled WGS sequence"/>
</dbReference>